<dbReference type="Pfam" id="PF01636">
    <property type="entry name" value="APH"/>
    <property type="match status" value="1"/>
</dbReference>
<dbReference type="Gene3D" id="3.90.1200.10">
    <property type="match status" value="1"/>
</dbReference>
<dbReference type="InterPro" id="IPR011009">
    <property type="entry name" value="Kinase-like_dom_sf"/>
</dbReference>
<accession>A0ABY6ZDA7</accession>
<name>A0ABY6ZDA7_9BACL</name>
<gene>
    <name evidence="2" type="ORF">NZD89_21170</name>
</gene>
<dbReference type="SUPFAM" id="SSF56112">
    <property type="entry name" value="Protein kinase-like (PK-like)"/>
    <property type="match status" value="1"/>
</dbReference>
<dbReference type="EMBL" id="CP104067">
    <property type="protein sequence ID" value="WAH40783.1"/>
    <property type="molecule type" value="Genomic_DNA"/>
</dbReference>
<dbReference type="PANTHER" id="PTHR39179">
    <property type="entry name" value="SPORE COAT PROTEIN I"/>
    <property type="match status" value="1"/>
</dbReference>
<reference evidence="2" key="1">
    <citation type="submission" date="2022-08" db="EMBL/GenBank/DDBJ databases">
        <title>Alicyclobacillus fastidiosus DSM 17978, complete genome.</title>
        <authorList>
            <person name="Wang Q."/>
            <person name="Cai R."/>
            <person name="Wang Z."/>
        </authorList>
    </citation>
    <scope>NUCLEOTIDE SEQUENCE</scope>
    <source>
        <strain evidence="2">DSM 17978</strain>
    </source>
</reference>
<keyword evidence="3" id="KW-1185">Reference proteome</keyword>
<feature type="domain" description="Aminoglycoside phosphotransferase" evidence="1">
    <location>
        <begin position="77"/>
        <end position="259"/>
    </location>
</feature>
<sequence>MGFSRKDELEHLLDQVYGVTVMNISWYDSLYLKRVAAKLECMDGWRKLKRYTGTEEALRRFYKKHQALVHTRLSGLPKWYKTRAGKPYVKHGEELYYLIDWVNGRPFQYSESDARGLGRTLGTIHETSPDLSAFRHPQWRVRLRPAVYASQLLQQGISRRLPTTARRFVEREGEDIQKTLHRSFHRLQTLHKHLKPGVVHGDVTVPNVFFVGKQARLIDWERLDLGFPLEELAKAAMNTCNFSVPLVEQLLTGYGYDQFHRHEQAIFSAFFEIPREVIHLLRRAARSGTHAKDEAQWDFVIETWEKRRELHQHFFVR</sequence>
<organism evidence="2 3">
    <name type="scientific">Alicyclobacillus fastidiosus</name>
    <dbReference type="NCBI Taxonomy" id="392011"/>
    <lineage>
        <taxon>Bacteria</taxon>
        <taxon>Bacillati</taxon>
        <taxon>Bacillota</taxon>
        <taxon>Bacilli</taxon>
        <taxon>Bacillales</taxon>
        <taxon>Alicyclobacillaceae</taxon>
        <taxon>Alicyclobacillus</taxon>
    </lineage>
</organism>
<dbReference type="InterPro" id="IPR047175">
    <property type="entry name" value="CotS-like"/>
</dbReference>
<evidence type="ECO:0000313" key="2">
    <source>
        <dbReference type="EMBL" id="WAH40783.1"/>
    </source>
</evidence>
<dbReference type="PANTHER" id="PTHR39179:SF1">
    <property type="entry name" value="SPORE COAT PROTEIN I"/>
    <property type="match status" value="1"/>
</dbReference>
<evidence type="ECO:0000313" key="3">
    <source>
        <dbReference type="Proteomes" id="UP001164761"/>
    </source>
</evidence>
<dbReference type="RefSeq" id="WP_268004679.1">
    <property type="nucleotide sequence ID" value="NZ_CP104067.1"/>
</dbReference>
<dbReference type="Gene3D" id="3.30.200.20">
    <property type="entry name" value="Phosphorylase Kinase, domain 1"/>
    <property type="match status" value="1"/>
</dbReference>
<dbReference type="Proteomes" id="UP001164761">
    <property type="component" value="Chromosome"/>
</dbReference>
<evidence type="ECO:0000259" key="1">
    <source>
        <dbReference type="Pfam" id="PF01636"/>
    </source>
</evidence>
<dbReference type="InterPro" id="IPR002575">
    <property type="entry name" value="Aminoglycoside_PTrfase"/>
</dbReference>
<protein>
    <submittedName>
        <fullName evidence="2">Aminoglycoside phosphotransferase family protein</fullName>
    </submittedName>
</protein>
<proteinExistence type="predicted"/>